<accession>A0A6A7G514</accession>
<name>A0A6A7G514_9CRUS</name>
<dbReference type="PIRSF" id="PIRSF000382">
    <property type="entry name" value="MeTrfase_B12_ind"/>
    <property type="match status" value="1"/>
</dbReference>
<dbReference type="CDD" id="cd03311">
    <property type="entry name" value="CIMS_C_terminal_like"/>
    <property type="match status" value="1"/>
</dbReference>
<evidence type="ECO:0000256" key="4">
    <source>
        <dbReference type="ARBA" id="ARBA00012034"/>
    </source>
</evidence>
<dbReference type="EMBL" id="IACT01005842">
    <property type="protein sequence ID" value="LAC24985.1"/>
    <property type="molecule type" value="mRNA"/>
</dbReference>
<feature type="binding site" evidence="12">
    <location>
        <position position="660"/>
    </location>
    <ligand>
        <name>Zn(2+)</name>
        <dbReference type="ChEBI" id="CHEBI:29105"/>
        <label>1</label>
        <note>catalytic</note>
    </ligand>
</feature>
<feature type="binding site" evidence="11">
    <location>
        <position position="18"/>
    </location>
    <ligand>
        <name>5-methyltetrahydropteroyltri-L-glutamate</name>
        <dbReference type="ChEBI" id="CHEBI:58207"/>
    </ligand>
</feature>
<dbReference type="InterPro" id="IPR038071">
    <property type="entry name" value="UROD/MetE-like_sf"/>
</dbReference>
<evidence type="ECO:0000256" key="10">
    <source>
        <dbReference type="ARBA" id="ARBA00023167"/>
    </source>
</evidence>
<proteinExistence type="evidence at transcript level"/>
<dbReference type="InterPro" id="IPR002629">
    <property type="entry name" value="Met_Synth_C/arc"/>
</dbReference>
<dbReference type="EC" id="2.1.1.14" evidence="4"/>
<evidence type="ECO:0000256" key="1">
    <source>
        <dbReference type="ARBA" id="ARBA00002777"/>
    </source>
</evidence>
<feature type="domain" description="Cobalamin-independent methionine synthase MetE N-terminal" evidence="15">
    <location>
        <begin position="5"/>
        <end position="313"/>
    </location>
</feature>
<dbReference type="UniPathway" id="UPA00051">
    <property type="reaction ID" value="UER00082"/>
</dbReference>
<feature type="binding site" evidence="11">
    <location>
        <begin position="424"/>
        <end position="426"/>
    </location>
    <ligand>
        <name>L-homocysteine</name>
        <dbReference type="ChEBI" id="CHEBI:58199"/>
    </ligand>
</feature>
<organism evidence="16">
    <name type="scientific">Hirondellea gigas</name>
    <dbReference type="NCBI Taxonomy" id="1518452"/>
    <lineage>
        <taxon>Eukaryota</taxon>
        <taxon>Metazoa</taxon>
        <taxon>Ecdysozoa</taxon>
        <taxon>Arthropoda</taxon>
        <taxon>Crustacea</taxon>
        <taxon>Multicrustacea</taxon>
        <taxon>Malacostraca</taxon>
        <taxon>Eumalacostraca</taxon>
        <taxon>Peracarida</taxon>
        <taxon>Amphipoda</taxon>
        <taxon>Amphilochidea</taxon>
        <taxon>Lysianassida</taxon>
        <taxon>Lysianassidira</taxon>
        <taxon>Lysianassoidea</taxon>
        <taxon>Lysianassidae</taxon>
        <taxon>Hirondellea</taxon>
    </lineage>
</organism>
<dbReference type="Pfam" id="PF01717">
    <property type="entry name" value="Meth_synt_2"/>
    <property type="match status" value="1"/>
</dbReference>
<keyword evidence="9 12" id="KW-0862">Zinc</keyword>
<evidence type="ECO:0000313" key="16">
    <source>
        <dbReference type="EMBL" id="LAC24985.1"/>
    </source>
</evidence>
<evidence type="ECO:0000256" key="11">
    <source>
        <dbReference type="PIRSR" id="PIRSR000382-1"/>
    </source>
</evidence>
<keyword evidence="8 12" id="KW-0479">Metal-binding</keyword>
<comment type="cofactor">
    <cofactor evidence="12">
        <name>Zn(2+)</name>
        <dbReference type="ChEBI" id="CHEBI:29105"/>
    </cofactor>
    <text evidence="12">Binds 2 Zn(2+) ions per subunit.</text>
</comment>
<evidence type="ECO:0000256" key="13">
    <source>
        <dbReference type="PIRSR" id="PIRSR000382-3"/>
    </source>
</evidence>
<feature type="binding site" evidence="11">
    <location>
        <position position="477"/>
    </location>
    <ligand>
        <name>L-methionine</name>
        <dbReference type="ChEBI" id="CHEBI:57844"/>
    </ligand>
</feature>
<dbReference type="PANTHER" id="PTHR30519">
    <property type="entry name" value="5-METHYLTETRAHYDROPTEROYLTRIGLUTAMATE--HOMOCYSTEINE METHYLTRANSFERASE"/>
    <property type="match status" value="1"/>
</dbReference>
<dbReference type="InterPro" id="IPR013215">
    <property type="entry name" value="Cbl-indep_Met_Synth_N"/>
</dbReference>
<reference evidence="16" key="1">
    <citation type="submission" date="2017-11" db="EMBL/GenBank/DDBJ databases">
        <title>The sensing device of the deep-sea amphipod.</title>
        <authorList>
            <person name="Kobayashi H."/>
            <person name="Nagahama T."/>
            <person name="Arai W."/>
            <person name="Sasagawa Y."/>
            <person name="Umeda M."/>
            <person name="Hayashi T."/>
            <person name="Nikaido I."/>
            <person name="Watanabe H."/>
            <person name="Oguri K."/>
            <person name="Kitazato H."/>
            <person name="Fujioka K."/>
            <person name="Kido Y."/>
            <person name="Takami H."/>
        </authorList>
    </citation>
    <scope>NUCLEOTIDE SEQUENCE</scope>
    <source>
        <tissue evidence="16">Whole body</tissue>
    </source>
</reference>
<feature type="binding site" evidence="12">
    <location>
        <position position="722"/>
    </location>
    <ligand>
        <name>Zn(2+)</name>
        <dbReference type="ChEBI" id="CHEBI:29105"/>
        <label>1</label>
        <note>catalytic</note>
    </ligand>
</feature>
<keyword evidence="5 16" id="KW-0489">Methyltransferase</keyword>
<dbReference type="GO" id="GO:0008270">
    <property type="term" value="F:zinc ion binding"/>
    <property type="evidence" value="ECO:0007669"/>
    <property type="project" value="InterPro"/>
</dbReference>
<feature type="binding site" evidence="11">
    <location>
        <position position="114"/>
    </location>
    <ligand>
        <name>5-methyltetrahydropteroyltri-L-glutamate</name>
        <dbReference type="ChEBI" id="CHEBI:58207"/>
    </ligand>
</feature>
<evidence type="ECO:0000256" key="3">
    <source>
        <dbReference type="ARBA" id="ARBA00009553"/>
    </source>
</evidence>
<evidence type="ECO:0000256" key="2">
    <source>
        <dbReference type="ARBA" id="ARBA00004681"/>
    </source>
</evidence>
<evidence type="ECO:0000259" key="15">
    <source>
        <dbReference type="Pfam" id="PF08267"/>
    </source>
</evidence>
<dbReference type="NCBIfam" id="NF003556">
    <property type="entry name" value="PRK05222.1"/>
    <property type="match status" value="1"/>
</dbReference>
<evidence type="ECO:0000256" key="5">
    <source>
        <dbReference type="ARBA" id="ARBA00022603"/>
    </source>
</evidence>
<feature type="binding site" evidence="11">
    <location>
        <begin position="424"/>
        <end position="426"/>
    </location>
    <ligand>
        <name>L-methionine</name>
        <dbReference type="ChEBI" id="CHEBI:57844"/>
    </ligand>
</feature>
<feature type="active site" description="Proton donor" evidence="13">
    <location>
        <position position="689"/>
    </location>
</feature>
<evidence type="ECO:0000259" key="14">
    <source>
        <dbReference type="Pfam" id="PF01717"/>
    </source>
</evidence>
<dbReference type="GO" id="GO:0003871">
    <property type="term" value="F:5-methyltetrahydropteroyltriglutamate-homocysteine S-methyltransferase activity"/>
    <property type="evidence" value="ECO:0007669"/>
    <property type="project" value="UniProtKB-EC"/>
</dbReference>
<dbReference type="AlphaFoldDB" id="A0A6A7G514"/>
<keyword evidence="10" id="KW-0486">Methionine biosynthesis</keyword>
<protein>
    <recommendedName>
        <fullName evidence="4">5-methyltetrahydropteroyltriglutamate--homocysteine S-methyltransferase</fullName>
        <ecNumber evidence="4">2.1.1.14</ecNumber>
    </recommendedName>
</protein>
<dbReference type="Gene3D" id="3.20.20.210">
    <property type="match status" value="2"/>
</dbReference>
<dbReference type="SUPFAM" id="SSF51726">
    <property type="entry name" value="UROD/MetE-like"/>
    <property type="match status" value="2"/>
</dbReference>
<evidence type="ECO:0000256" key="7">
    <source>
        <dbReference type="ARBA" id="ARBA00022679"/>
    </source>
</evidence>
<comment type="pathway">
    <text evidence="2">Amino-acid biosynthesis; L-methionine biosynthesis via de novo pathway; L-methionine from L-homocysteine (MetE route): step 1/1.</text>
</comment>
<feature type="binding site" evidence="11">
    <location>
        <position position="594"/>
    </location>
    <ligand>
        <name>L-homocysteine</name>
        <dbReference type="ChEBI" id="CHEBI:58199"/>
    </ligand>
</feature>
<feature type="binding site" evidence="12">
    <location>
        <position position="638"/>
    </location>
    <ligand>
        <name>Zn(2+)</name>
        <dbReference type="ChEBI" id="CHEBI:29105"/>
        <label>1</label>
        <note>catalytic</note>
    </ligand>
</feature>
<comment type="similarity">
    <text evidence="3">Belongs to the vitamin-B12 independent methionine synthase family.</text>
</comment>
<evidence type="ECO:0000256" key="8">
    <source>
        <dbReference type="ARBA" id="ARBA00022723"/>
    </source>
</evidence>
<dbReference type="Pfam" id="PF08267">
    <property type="entry name" value="Meth_synt_1"/>
    <property type="match status" value="1"/>
</dbReference>
<dbReference type="InterPro" id="IPR006276">
    <property type="entry name" value="Cobalamin-indep_Met_synthase"/>
</dbReference>
<evidence type="ECO:0000256" key="6">
    <source>
        <dbReference type="ARBA" id="ARBA00022605"/>
    </source>
</evidence>
<dbReference type="GO" id="GO:0009086">
    <property type="term" value="P:methionine biosynthetic process"/>
    <property type="evidence" value="ECO:0007669"/>
    <property type="project" value="UniProtKB-KW"/>
</dbReference>
<feature type="domain" description="Cobalamin-independent methionine synthase MetE C-terminal/archaeal" evidence="14">
    <location>
        <begin position="419"/>
        <end position="744"/>
    </location>
</feature>
<dbReference type="GO" id="GO:0032259">
    <property type="term" value="P:methylation"/>
    <property type="evidence" value="ECO:0007669"/>
    <property type="project" value="UniProtKB-KW"/>
</dbReference>
<comment type="function">
    <text evidence="1">Catalyzes the transfer of a methyl group from 5-methyltetrahydrofolate to homocysteine resulting in methionine formation.</text>
</comment>
<evidence type="ECO:0000256" key="9">
    <source>
        <dbReference type="ARBA" id="ARBA00022833"/>
    </source>
</evidence>
<feature type="binding site" evidence="11">
    <location>
        <position position="556"/>
    </location>
    <ligand>
        <name>5-methyltetrahydropteroyltri-L-glutamate</name>
        <dbReference type="ChEBI" id="CHEBI:58207"/>
    </ligand>
</feature>
<evidence type="ECO:0000256" key="12">
    <source>
        <dbReference type="PIRSR" id="PIRSR000382-2"/>
    </source>
</evidence>
<sequence length="751" mass="83988">MKVITIGYPRIGLYRELKKSVERFWKGNTSQEELLKVSHNVFLEGLNDQANAKVDLIGIGSHSLYDHVLDWTVRLGLIPKRFVGIEDSLKRYFAMARGVPDIGALDMTKWFDTNYHNLTPEIDAECLANADSLSDWSNFLSLLKDASKIIGKDRVGAEVLGPFTLAKKAELSGVSVPDVVRGILPVYLKLFSDIKALGVAEIQIHEPIFVLEDLHTPEFKALAIEIYTQLASAGVPLNLVSYFDDLGSAFPWVCRLPGVTAVSLDFTRGNTLALLKEYGFPEGVRLGAGVVDGRSVWGDQRTALPLLNAIKAVVPSTVEISVQPSCSLLHIPIDVTIETAALELLASGSQKVPLRFARQKLVDLREFAAQFESPNNKKDTKIANLADSAEEIDEKHLHRELPFAKRRPLQLTELNGILLPTSTIGSFPQTKEMRRVRLKYRKKQVSEKDYFRAVDDYISYCIGLQEGIGLDVLVHGEPERSDMIEYFAEQMTGYLFTTNGWVQSYGSRYIRVPIIYGDVTRRDNKPMTTREFKVAQSKTSRPVKGMLTGPVTLLNWSFPRKDISRKAQAFQLGKAIRGEIADLETAGCRIIQVDEPALREGLPLRVSRRAEYLDWAVRAFRLATAIAKSETHIVTHFCYSEFGDILDGIKAMDADQITIENSRSGSAMLKEFVSYGLVPDFSPGIYDVHSSVVPPLELFKSRLLDIKNSGLPIERFWVVPDCGLKTRGWPEVIGALRNLVFATEQIRKKLN</sequence>
<feature type="binding site" evidence="12">
    <location>
        <position position="636"/>
    </location>
    <ligand>
        <name>Zn(2+)</name>
        <dbReference type="ChEBI" id="CHEBI:29105"/>
        <label>1</label>
        <note>catalytic</note>
    </ligand>
</feature>
<keyword evidence="6" id="KW-0028">Amino-acid biosynthesis</keyword>
<keyword evidence="7 16" id="KW-0808">Transferase</keyword>
<feature type="binding site" evidence="11">
    <location>
        <position position="594"/>
    </location>
    <ligand>
        <name>L-methionine</name>
        <dbReference type="ChEBI" id="CHEBI:57844"/>
    </ligand>
</feature>